<evidence type="ECO:0000313" key="4">
    <source>
        <dbReference type="Proteomes" id="UP000692954"/>
    </source>
</evidence>
<dbReference type="PANTHER" id="PTHR10969">
    <property type="entry name" value="MICROTUBULE-ASSOCIATED PROTEINS 1A/1B LIGHT CHAIN 3-RELATED"/>
    <property type="match status" value="1"/>
</dbReference>
<sequence>MKQILNFQNSRSFEERKNETDNCKQLYPNDVLVVVEQSNKSKLPQKNFIKFKMSNNLAIMCVLQYIKTKIQISQYDSINLYCGKTQLRVDQTLKELHQQFKDLDGFLYINYMEMNSFGKQYQN</sequence>
<dbReference type="Pfam" id="PF02991">
    <property type="entry name" value="ATG8"/>
    <property type="match status" value="1"/>
</dbReference>
<protein>
    <recommendedName>
        <fullName evidence="2">Autophagy-related protein</fullName>
    </recommendedName>
</protein>
<keyword evidence="2" id="KW-0072">Autophagy</keyword>
<comment type="caution">
    <text evidence="3">The sequence shown here is derived from an EMBL/GenBank/DDBJ whole genome shotgun (WGS) entry which is preliminary data.</text>
</comment>
<keyword evidence="4" id="KW-1185">Reference proteome</keyword>
<evidence type="ECO:0000256" key="2">
    <source>
        <dbReference type="RuleBase" id="RU004384"/>
    </source>
</evidence>
<dbReference type="Proteomes" id="UP000692954">
    <property type="component" value="Unassembled WGS sequence"/>
</dbReference>
<organism evidence="3 4">
    <name type="scientific">Paramecium sonneborni</name>
    <dbReference type="NCBI Taxonomy" id="65129"/>
    <lineage>
        <taxon>Eukaryota</taxon>
        <taxon>Sar</taxon>
        <taxon>Alveolata</taxon>
        <taxon>Ciliophora</taxon>
        <taxon>Intramacronucleata</taxon>
        <taxon>Oligohymenophorea</taxon>
        <taxon>Peniculida</taxon>
        <taxon>Parameciidae</taxon>
        <taxon>Paramecium</taxon>
    </lineage>
</organism>
<dbReference type="InterPro" id="IPR004241">
    <property type="entry name" value="Atg8-like"/>
</dbReference>
<dbReference type="AlphaFoldDB" id="A0A8S1KQG7"/>
<gene>
    <name evidence="3" type="ORF">PSON_ATCC_30995.1.T0070179</name>
</gene>
<accession>A0A8S1KQG7</accession>
<dbReference type="OrthoDB" id="285525at2759"/>
<feature type="lipid moiety-binding region" description="Phosphatidylserine amidated glycine; alternate" evidence="1">
    <location>
        <position position="118"/>
    </location>
</feature>
<reference evidence="3" key="1">
    <citation type="submission" date="2021-01" db="EMBL/GenBank/DDBJ databases">
        <authorList>
            <consortium name="Genoscope - CEA"/>
            <person name="William W."/>
        </authorList>
    </citation>
    <scope>NUCLEOTIDE SEQUENCE</scope>
</reference>
<evidence type="ECO:0000313" key="3">
    <source>
        <dbReference type="EMBL" id="CAD8053124.1"/>
    </source>
</evidence>
<proteinExistence type="inferred from homology"/>
<comment type="similarity">
    <text evidence="2">Belongs to the ATG8 family.</text>
</comment>
<keyword evidence="1" id="KW-0449">Lipoprotein</keyword>
<name>A0A8S1KQG7_9CILI</name>
<dbReference type="EMBL" id="CAJJDN010000007">
    <property type="protein sequence ID" value="CAD8053124.1"/>
    <property type="molecule type" value="Genomic_DNA"/>
</dbReference>
<evidence type="ECO:0000256" key="1">
    <source>
        <dbReference type="PIRSR" id="PIRSR604241-50"/>
    </source>
</evidence>
<dbReference type="GO" id="GO:0006914">
    <property type="term" value="P:autophagy"/>
    <property type="evidence" value="ECO:0007669"/>
    <property type="project" value="UniProtKB-KW"/>
</dbReference>